<dbReference type="EMBL" id="KB644412">
    <property type="protein sequence ID" value="EPS30418.1"/>
    <property type="molecule type" value="Genomic_DNA"/>
</dbReference>
<sequence>MPIQTSPPSFSDSFPSFMSVYGGLPSQYKEEEHPIHPLQLPAHIPVNTHSNSKRLRPSVHRGSISSMTSGSTESSPSTADSPFDSHSTGDVSPSSSPETPSIMPLSYPQFPPSFPTEAASFPAMPPDHSLLSPASAAVRPDSPGRRARNLKNLSLRVPSLSQERPPIATASMIETTSQSHLSAPPSPIHIPPKSSRRRPANLSIRTPGLDQSFPTNVPDLVPPTPLARQFLRHAESSPALTSIASPGFAPRGGMQLPPLARPVSRPGSRRLSGTSSDDTVSPLHPLPDDGAAFSQGVIPEVDEEDEPLASRESARGKERGYPDGPIRIYDTGVFLYLEPTAEEAARFDVVINVAKEVKNPFSTSTEEPGNTVMSTWRSASMGSKRFSIGEPQTAVSEISFKSAFEYQPSETEPAQSSTSAPASEGPEYIHVGWDHNSEILEDLFPLCELVDDRISQGKKVLIHCQLGASRSASLVIAYGLYKNRNLDFSSMYDVVKGRSQWVGPNMSLIYQLTDFRARLLRGSPPTRAAPQEWFVKTGRRSSEPQVTRAEREEAQQRSALKDVPGVPHVPHMPSPVAGSSIPASRSLRPKTSCNENRSPKRSLSPRPLPFRQKFQSIESVSDSPVDLPRAVSSHGPHGPPGMLARDPPGYPEPGPGFFSPRTSGFLAPPIPSSSLPFQKTEPTASASAASLDYYNESSDPRSPPAGVDRMILRNIDEFL</sequence>
<dbReference type="STRING" id="933388.S8AW01"/>
<dbReference type="GO" id="GO:0005829">
    <property type="term" value="C:cytosol"/>
    <property type="evidence" value="ECO:0007669"/>
    <property type="project" value="TreeGrafter"/>
</dbReference>
<evidence type="ECO:0000256" key="3">
    <source>
        <dbReference type="ARBA" id="ARBA00022801"/>
    </source>
</evidence>
<feature type="region of interest" description="Disordered" evidence="5">
    <location>
        <begin position="174"/>
        <end position="200"/>
    </location>
</feature>
<evidence type="ECO:0000313" key="9">
    <source>
        <dbReference type="Proteomes" id="UP000019376"/>
    </source>
</evidence>
<feature type="compositionally biased region" description="Polar residues" evidence="5">
    <location>
        <begin position="613"/>
        <end position="622"/>
    </location>
</feature>
<dbReference type="eggNOG" id="KOG1716">
    <property type="taxonomic scope" value="Eukaryota"/>
</dbReference>
<feature type="compositionally biased region" description="Polar residues" evidence="5">
    <location>
        <begin position="672"/>
        <end position="688"/>
    </location>
</feature>
<dbReference type="Pfam" id="PF00782">
    <property type="entry name" value="DSPc"/>
    <property type="match status" value="1"/>
</dbReference>
<evidence type="ECO:0000259" key="7">
    <source>
        <dbReference type="PROSITE" id="PS50056"/>
    </source>
</evidence>
<protein>
    <recommendedName>
        <fullName evidence="2">protein-tyrosine-phosphatase</fullName>
        <ecNumber evidence="2">3.1.3.48</ecNumber>
    </recommendedName>
</protein>
<dbReference type="GO" id="GO:0005634">
    <property type="term" value="C:nucleus"/>
    <property type="evidence" value="ECO:0007669"/>
    <property type="project" value="TreeGrafter"/>
</dbReference>
<feature type="compositionally biased region" description="Basic and acidic residues" evidence="5">
    <location>
        <begin position="308"/>
        <end position="319"/>
    </location>
</feature>
<evidence type="ECO:0000256" key="5">
    <source>
        <dbReference type="SAM" id="MobiDB-lite"/>
    </source>
</evidence>
<feature type="compositionally biased region" description="Low complexity" evidence="5">
    <location>
        <begin position="63"/>
        <end position="81"/>
    </location>
</feature>
<feature type="domain" description="Tyrosine specific protein phosphatases" evidence="7">
    <location>
        <begin position="441"/>
        <end position="496"/>
    </location>
</feature>
<reference evidence="8 9" key="1">
    <citation type="journal article" date="2013" name="PLoS ONE">
        <title>Genomic and secretomic analyses reveal unique features of the lignocellulolytic enzyme system of Penicillium decumbens.</title>
        <authorList>
            <person name="Liu G."/>
            <person name="Zhang L."/>
            <person name="Wei X."/>
            <person name="Zou G."/>
            <person name="Qin Y."/>
            <person name="Ma L."/>
            <person name="Li J."/>
            <person name="Zheng H."/>
            <person name="Wang S."/>
            <person name="Wang C."/>
            <person name="Xun L."/>
            <person name="Zhao G.-P."/>
            <person name="Zhou Z."/>
            <person name="Qu Y."/>
        </authorList>
    </citation>
    <scope>NUCLEOTIDE SEQUENCE [LARGE SCALE GENOMIC DNA]</scope>
    <source>
        <strain evidence="9">114-2 / CGMCC 5302</strain>
    </source>
</reference>
<dbReference type="OrthoDB" id="426001at2759"/>
<organism evidence="8 9">
    <name type="scientific">Penicillium oxalicum (strain 114-2 / CGMCC 5302)</name>
    <name type="common">Penicillium decumbens</name>
    <dbReference type="NCBI Taxonomy" id="933388"/>
    <lineage>
        <taxon>Eukaryota</taxon>
        <taxon>Fungi</taxon>
        <taxon>Dikarya</taxon>
        <taxon>Ascomycota</taxon>
        <taxon>Pezizomycotina</taxon>
        <taxon>Eurotiomycetes</taxon>
        <taxon>Eurotiomycetidae</taxon>
        <taxon>Eurotiales</taxon>
        <taxon>Aspergillaceae</taxon>
        <taxon>Penicillium</taxon>
    </lineage>
</organism>
<feature type="domain" description="Tyrosine-protein phosphatase" evidence="6">
    <location>
        <begin position="324"/>
        <end position="521"/>
    </location>
</feature>
<accession>S8AW01</accession>
<keyword evidence="9" id="KW-1185">Reference proteome</keyword>
<feature type="region of interest" description="Disordered" evidence="5">
    <location>
        <begin position="406"/>
        <end position="427"/>
    </location>
</feature>
<evidence type="ECO:0000313" key="8">
    <source>
        <dbReference type="EMBL" id="EPS30418.1"/>
    </source>
</evidence>
<keyword evidence="4" id="KW-0904">Protein phosphatase</keyword>
<dbReference type="Gene3D" id="3.90.190.10">
    <property type="entry name" value="Protein tyrosine phosphatase superfamily"/>
    <property type="match status" value="1"/>
</dbReference>
<evidence type="ECO:0000256" key="4">
    <source>
        <dbReference type="ARBA" id="ARBA00022912"/>
    </source>
</evidence>
<dbReference type="GO" id="GO:0008330">
    <property type="term" value="F:protein tyrosine/threonine phosphatase activity"/>
    <property type="evidence" value="ECO:0007669"/>
    <property type="project" value="TreeGrafter"/>
</dbReference>
<dbReference type="CDD" id="cd14521">
    <property type="entry name" value="DSP_fungal_SDP1-like"/>
    <property type="match status" value="1"/>
</dbReference>
<dbReference type="InterPro" id="IPR000387">
    <property type="entry name" value="Tyr_Pase_dom"/>
</dbReference>
<feature type="region of interest" description="Disordered" evidence="5">
    <location>
        <begin position="530"/>
        <end position="708"/>
    </location>
</feature>
<feature type="region of interest" description="Disordered" evidence="5">
    <location>
        <begin position="245"/>
        <end position="319"/>
    </location>
</feature>
<dbReference type="SMART" id="SM00195">
    <property type="entry name" value="DSPc"/>
    <property type="match status" value="1"/>
</dbReference>
<feature type="compositionally biased region" description="Polar residues" evidence="5">
    <location>
        <begin position="84"/>
        <end position="99"/>
    </location>
</feature>
<dbReference type="GO" id="GO:0017017">
    <property type="term" value="F:MAP kinase tyrosine/serine/threonine phosphatase activity"/>
    <property type="evidence" value="ECO:0007669"/>
    <property type="project" value="TreeGrafter"/>
</dbReference>
<evidence type="ECO:0000256" key="1">
    <source>
        <dbReference type="ARBA" id="ARBA00008601"/>
    </source>
</evidence>
<dbReference type="PANTHER" id="PTHR10159">
    <property type="entry name" value="DUAL SPECIFICITY PROTEIN PHOSPHATASE"/>
    <property type="match status" value="1"/>
</dbReference>
<dbReference type="InterPro" id="IPR000340">
    <property type="entry name" value="Dual-sp_phosphatase_cat-dom"/>
</dbReference>
<dbReference type="HOGENOM" id="CLU_018624_0_0_1"/>
<dbReference type="Proteomes" id="UP000019376">
    <property type="component" value="Unassembled WGS sequence"/>
</dbReference>
<dbReference type="InterPro" id="IPR029021">
    <property type="entry name" value="Prot-tyrosine_phosphatase-like"/>
</dbReference>
<feature type="compositionally biased region" description="Polar residues" evidence="5">
    <location>
        <begin position="408"/>
        <end position="421"/>
    </location>
</feature>
<dbReference type="PROSITE" id="PS00383">
    <property type="entry name" value="TYR_PHOSPHATASE_1"/>
    <property type="match status" value="1"/>
</dbReference>
<dbReference type="PANTHER" id="PTHR10159:SF519">
    <property type="entry name" value="DUAL SPECIFICITY PROTEIN PHOSPHATASE MPK3"/>
    <property type="match status" value="1"/>
</dbReference>
<gene>
    <name evidence="8" type="ORF">PDE_05369</name>
</gene>
<dbReference type="InterPro" id="IPR016130">
    <property type="entry name" value="Tyr_Pase_AS"/>
</dbReference>
<dbReference type="PROSITE" id="PS50056">
    <property type="entry name" value="TYR_PHOSPHATASE_2"/>
    <property type="match status" value="1"/>
</dbReference>
<comment type="similarity">
    <text evidence="1">Belongs to the protein-tyrosine phosphatase family. Non-receptor class dual specificity subfamily.</text>
</comment>
<feature type="compositionally biased region" description="Low complexity" evidence="5">
    <location>
        <begin position="601"/>
        <end position="611"/>
    </location>
</feature>
<evidence type="ECO:0000259" key="6">
    <source>
        <dbReference type="PROSITE" id="PS50054"/>
    </source>
</evidence>
<dbReference type="InterPro" id="IPR020422">
    <property type="entry name" value="TYR_PHOSPHATASE_DUAL_dom"/>
</dbReference>
<proteinExistence type="inferred from homology"/>
<dbReference type="EC" id="3.1.3.48" evidence="2"/>
<dbReference type="AlphaFoldDB" id="S8AW01"/>
<dbReference type="SUPFAM" id="SSF52799">
    <property type="entry name" value="(Phosphotyrosine protein) phosphatases II"/>
    <property type="match status" value="1"/>
</dbReference>
<feature type="region of interest" description="Disordered" evidence="5">
    <location>
        <begin position="42"/>
        <end position="152"/>
    </location>
</feature>
<evidence type="ECO:0000256" key="2">
    <source>
        <dbReference type="ARBA" id="ARBA00013064"/>
    </source>
</evidence>
<name>S8AW01_PENO1</name>
<dbReference type="GO" id="GO:0043409">
    <property type="term" value="P:negative regulation of MAPK cascade"/>
    <property type="evidence" value="ECO:0007669"/>
    <property type="project" value="TreeGrafter"/>
</dbReference>
<dbReference type="PhylomeDB" id="S8AW01"/>
<keyword evidence="3" id="KW-0378">Hydrolase</keyword>
<dbReference type="PROSITE" id="PS50054">
    <property type="entry name" value="TYR_PHOSPHATASE_DUAL"/>
    <property type="match status" value="1"/>
</dbReference>
<dbReference type="GO" id="GO:0033550">
    <property type="term" value="F:MAP kinase tyrosine phosphatase activity"/>
    <property type="evidence" value="ECO:0007669"/>
    <property type="project" value="TreeGrafter"/>
</dbReference>